<evidence type="ECO:0000259" key="13">
    <source>
        <dbReference type="PROSITE" id="PS51562"/>
    </source>
</evidence>
<evidence type="ECO:0000256" key="9">
    <source>
        <dbReference type="ARBA" id="ARBA00044712"/>
    </source>
</evidence>
<evidence type="ECO:0000256" key="1">
    <source>
        <dbReference type="ARBA" id="ARBA00004123"/>
    </source>
</evidence>
<keyword evidence="3 11" id="KW-0507">mRNA processing</keyword>
<feature type="compositionally biased region" description="Basic and acidic residues" evidence="12">
    <location>
        <begin position="1"/>
        <end position="22"/>
    </location>
</feature>
<dbReference type="InterPro" id="IPR004971">
    <property type="entry name" value="mRNA_G-N7_MeTrfase_dom"/>
</dbReference>
<dbReference type="PANTHER" id="PTHR12189:SF2">
    <property type="entry name" value="MRNA CAP GUANINE-N7 METHYLTRANSFERASE"/>
    <property type="match status" value="1"/>
</dbReference>
<comment type="catalytic activity">
    <reaction evidence="9">
        <text>a 5'-end (5'-triphosphoguanosine)-ribonucleoside in mRNA + S-adenosyl-L-methionine = a 5'-end (N(7)-methyl 5'-triphosphoguanosine)-ribonucleoside in mRNA + S-adenosyl-L-homocysteine</text>
        <dbReference type="Rhea" id="RHEA:67008"/>
        <dbReference type="Rhea" id="RHEA-COMP:17166"/>
        <dbReference type="Rhea" id="RHEA-COMP:17167"/>
        <dbReference type="ChEBI" id="CHEBI:57856"/>
        <dbReference type="ChEBI" id="CHEBI:59789"/>
        <dbReference type="ChEBI" id="CHEBI:156461"/>
        <dbReference type="ChEBI" id="CHEBI:167617"/>
        <dbReference type="EC" id="2.1.1.56"/>
    </reaction>
</comment>
<dbReference type="Pfam" id="PF03291">
    <property type="entry name" value="mRNA_G-N7_MeTrfase"/>
    <property type="match status" value="1"/>
</dbReference>
<comment type="function">
    <text evidence="10">Catalytic subunit of the mRNA-capping methyltransferase RNMT:RAMAC complex that methylates the N7 position of the added guanosine to the 5'-cap structure of mRNAs. Binds RNA containing 5'-terminal GpppC.</text>
</comment>
<dbReference type="RefSeq" id="XP_004703903.1">
    <property type="nucleotide sequence ID" value="XM_004703846.2"/>
</dbReference>
<dbReference type="EC" id="2.1.1.56" evidence="11"/>
<keyword evidence="5 11" id="KW-0949">S-adenosyl-L-methionine</keyword>
<gene>
    <name evidence="15" type="primary">RNMT</name>
</gene>
<sequence length="476" mass="54821">MENSGKTDECERISFEETKASENSEIESSYGINENTIASEVGPLEKAPTLEQVGTSKNRKLELEDGFIKEGSNCGKDISCNKRKLDAEIDPEDKGFENDGISKKRKIEADDVPTNVSSIGAGVQQKRKIELEDVSEKQKSLEEGHSSTVAAHYNERQEVCLEKRSQSRIFYLRNFNNWMKSVLIGEFLEKVRQKKTRDITVLDLGCGKGGDLLKWKKGRINKLVCADIADVSVKQCQQRYDDMKHRCRDNEFIFNAEFITADCSKELLPGKFLDSKMFFDICSCQFVCHYSFESYEQADTMLRNACERLNPGGYFIGTTPNSFELIKRLEASETESFGNEIYTVKFQKKGDYPLFGCKYDFNLEGVVDVPEFLVYFPLLNEMAKKYNMKLVYKKTFLEFYEEKIKNIENKILLKRMQALEPYPTNENSKFTSQKEEDYEHAAKYMKNGHIRLPLGTLSKSEWEATSIYLVFAFEKQ</sequence>
<dbReference type="PANTHER" id="PTHR12189">
    <property type="entry name" value="MRNA GUANINE-7- METHYLTRANSFERASE"/>
    <property type="match status" value="1"/>
</dbReference>
<evidence type="ECO:0000256" key="6">
    <source>
        <dbReference type="ARBA" id="ARBA00022884"/>
    </source>
</evidence>
<dbReference type="InterPro" id="IPR016899">
    <property type="entry name" value="mRNA_G-N7_MeTrfase_euk"/>
</dbReference>
<evidence type="ECO:0000256" key="11">
    <source>
        <dbReference type="PIRNR" id="PIRNR028762"/>
    </source>
</evidence>
<feature type="compositionally biased region" description="Polar residues" evidence="12">
    <location>
        <begin position="23"/>
        <end position="33"/>
    </location>
</feature>
<name>A0ABM0IN63_ECHTE</name>
<dbReference type="RefSeq" id="XP_045154858.1">
    <property type="nucleotide sequence ID" value="XM_045298923.1"/>
</dbReference>
<dbReference type="InterPro" id="IPR039753">
    <property type="entry name" value="RG7MT1"/>
</dbReference>
<dbReference type="GO" id="GO:0008168">
    <property type="term" value="F:methyltransferase activity"/>
    <property type="evidence" value="ECO:0007669"/>
    <property type="project" value="UniProtKB-KW"/>
</dbReference>
<evidence type="ECO:0000256" key="8">
    <source>
        <dbReference type="ARBA" id="ARBA00023242"/>
    </source>
</evidence>
<evidence type="ECO:0000313" key="14">
    <source>
        <dbReference type="Proteomes" id="UP000694863"/>
    </source>
</evidence>
<protein>
    <recommendedName>
        <fullName evidence="11">mRNA cap guanine-N(7) methyltransferase</fullName>
        <ecNumber evidence="11">2.1.1.56</ecNumber>
    </recommendedName>
    <alternativeName>
        <fullName evidence="11">mRNA (guanine-N(7))-methyltransferase</fullName>
    </alternativeName>
    <alternativeName>
        <fullName evidence="11">mRNA cap methyltransferase</fullName>
    </alternativeName>
</protein>
<dbReference type="Proteomes" id="UP000694863">
    <property type="component" value="Unplaced"/>
</dbReference>
<keyword evidence="4 11" id="KW-0808">Transferase</keyword>
<dbReference type="CDD" id="cd02440">
    <property type="entry name" value="AdoMet_MTases"/>
    <property type="match status" value="1"/>
</dbReference>
<evidence type="ECO:0000256" key="3">
    <source>
        <dbReference type="ARBA" id="ARBA00022664"/>
    </source>
</evidence>
<keyword evidence="7 11" id="KW-0506">mRNA capping</keyword>
<keyword evidence="8 11" id="KW-0539">Nucleus</keyword>
<dbReference type="PROSITE" id="PS51562">
    <property type="entry name" value="RNA_CAP0_MT"/>
    <property type="match status" value="1"/>
</dbReference>
<dbReference type="PIRSF" id="PIRSF028762">
    <property type="entry name" value="ABD1"/>
    <property type="match status" value="1"/>
</dbReference>
<evidence type="ECO:0000256" key="4">
    <source>
        <dbReference type="ARBA" id="ARBA00022679"/>
    </source>
</evidence>
<organism evidence="14 15">
    <name type="scientific">Echinops telfairi</name>
    <name type="common">Lesser hedgehog tenrec</name>
    <dbReference type="NCBI Taxonomy" id="9371"/>
    <lineage>
        <taxon>Eukaryota</taxon>
        <taxon>Metazoa</taxon>
        <taxon>Chordata</taxon>
        <taxon>Craniata</taxon>
        <taxon>Vertebrata</taxon>
        <taxon>Euteleostomi</taxon>
        <taxon>Mammalia</taxon>
        <taxon>Eutheria</taxon>
        <taxon>Afrotheria</taxon>
        <taxon>Tenrecidae</taxon>
        <taxon>Tenrecinae</taxon>
        <taxon>Echinops</taxon>
    </lineage>
</organism>
<comment type="similarity">
    <text evidence="11">Belongs to the class I-like SAM-binding methyltransferase superfamily. mRNA cap 0 methyltransferase family.</text>
</comment>
<accession>A0ABM0IN63</accession>
<keyword evidence="2 11" id="KW-0489">Methyltransferase</keyword>
<evidence type="ECO:0000256" key="7">
    <source>
        <dbReference type="ARBA" id="ARBA00023042"/>
    </source>
</evidence>
<comment type="subcellular location">
    <subcellularLocation>
        <location evidence="1 11">Nucleus</location>
    </subcellularLocation>
</comment>
<feature type="domain" description="MRNA cap 0 methyltransferase" evidence="13">
    <location>
        <begin position="167"/>
        <end position="476"/>
    </location>
</feature>
<reference evidence="15" key="1">
    <citation type="submission" date="2025-08" db="UniProtKB">
        <authorList>
            <consortium name="RefSeq"/>
        </authorList>
    </citation>
    <scope>IDENTIFICATION</scope>
</reference>
<evidence type="ECO:0000256" key="12">
    <source>
        <dbReference type="SAM" id="MobiDB-lite"/>
    </source>
</evidence>
<keyword evidence="14" id="KW-1185">Reference proteome</keyword>
<dbReference type="GeneID" id="101647311"/>
<dbReference type="Gene3D" id="3.40.50.150">
    <property type="entry name" value="Vaccinia Virus protein VP39"/>
    <property type="match status" value="1"/>
</dbReference>
<dbReference type="InterPro" id="IPR029063">
    <property type="entry name" value="SAM-dependent_MTases_sf"/>
</dbReference>
<dbReference type="SUPFAM" id="SSF53335">
    <property type="entry name" value="S-adenosyl-L-methionine-dependent methyltransferases"/>
    <property type="match status" value="1"/>
</dbReference>
<keyword evidence="6 11" id="KW-0694">RNA-binding</keyword>
<evidence type="ECO:0000313" key="15">
    <source>
        <dbReference type="RefSeq" id="XP_004703903.1"/>
    </source>
</evidence>
<evidence type="ECO:0000256" key="2">
    <source>
        <dbReference type="ARBA" id="ARBA00022603"/>
    </source>
</evidence>
<proteinExistence type="inferred from homology"/>
<dbReference type="GO" id="GO:0032259">
    <property type="term" value="P:methylation"/>
    <property type="evidence" value="ECO:0007669"/>
    <property type="project" value="UniProtKB-KW"/>
</dbReference>
<evidence type="ECO:0000256" key="5">
    <source>
        <dbReference type="ARBA" id="ARBA00022691"/>
    </source>
</evidence>
<feature type="region of interest" description="Disordered" evidence="12">
    <location>
        <begin position="1"/>
        <end position="33"/>
    </location>
</feature>
<evidence type="ECO:0000256" key="10">
    <source>
        <dbReference type="ARBA" id="ARBA00045434"/>
    </source>
</evidence>